<keyword evidence="3" id="KW-1185">Reference proteome</keyword>
<evidence type="ECO:0000313" key="2">
    <source>
        <dbReference type="EMBL" id="SHI02906.1"/>
    </source>
</evidence>
<dbReference type="EMBL" id="FQWQ01000007">
    <property type="protein sequence ID" value="SHI02906.1"/>
    <property type="molecule type" value="Genomic_DNA"/>
</dbReference>
<accession>A0A1M5XT04</accession>
<dbReference type="AlphaFoldDB" id="A0A1M5XT04"/>
<proteinExistence type="predicted"/>
<dbReference type="RefSeq" id="WP_073143531.1">
    <property type="nucleotide sequence ID" value="NZ_FQWQ01000007.1"/>
</dbReference>
<evidence type="ECO:0000256" key="1">
    <source>
        <dbReference type="SAM" id="SignalP"/>
    </source>
</evidence>
<dbReference type="STRING" id="947013.SAMN04488109_6839"/>
<keyword evidence="1" id="KW-0732">Signal</keyword>
<reference evidence="2 3" key="1">
    <citation type="submission" date="2016-11" db="EMBL/GenBank/DDBJ databases">
        <authorList>
            <person name="Jaros S."/>
            <person name="Januszkiewicz K."/>
            <person name="Wedrychowicz H."/>
        </authorList>
    </citation>
    <scope>NUCLEOTIDE SEQUENCE [LARGE SCALE GENOMIC DNA]</scope>
    <source>
        <strain evidence="2 3">DSM 24574</strain>
    </source>
</reference>
<protein>
    <submittedName>
        <fullName evidence="2">Uncharacterized protein</fullName>
    </submittedName>
</protein>
<organism evidence="2 3">
    <name type="scientific">Chryseolinea serpens</name>
    <dbReference type="NCBI Taxonomy" id="947013"/>
    <lineage>
        <taxon>Bacteria</taxon>
        <taxon>Pseudomonadati</taxon>
        <taxon>Bacteroidota</taxon>
        <taxon>Cytophagia</taxon>
        <taxon>Cytophagales</taxon>
        <taxon>Fulvivirgaceae</taxon>
        <taxon>Chryseolinea</taxon>
    </lineage>
</organism>
<evidence type="ECO:0000313" key="3">
    <source>
        <dbReference type="Proteomes" id="UP000184212"/>
    </source>
</evidence>
<dbReference type="Proteomes" id="UP000184212">
    <property type="component" value="Unassembled WGS sequence"/>
</dbReference>
<name>A0A1M5XT04_9BACT</name>
<gene>
    <name evidence="2" type="ORF">SAMN04488109_6839</name>
</gene>
<sequence>MMKPVTIALAIFLGVCADAYAQNVLTRDIQWNVSKTFNAQDSTWKEEPAVFISYGKTQLEWRDAQGAPIQSFKVIDAVGEWTNAREDGFVQYEITDAQYSGTVSIRREEKEVTIRITIASDPEASYELTIKNHKTL</sequence>
<feature type="chain" id="PRO_5009915070" evidence="1">
    <location>
        <begin position="22"/>
        <end position="136"/>
    </location>
</feature>
<feature type="signal peptide" evidence="1">
    <location>
        <begin position="1"/>
        <end position="21"/>
    </location>
</feature>